<dbReference type="PANTHER" id="PTHR10746:SF6">
    <property type="entry name" value="LARGE RIBOSOMAL SUBUNIT PROTEIN UL4M"/>
    <property type="match status" value="1"/>
</dbReference>
<accession>A0A3B0VG26</accession>
<protein>
    <submittedName>
        <fullName evidence="5">LSU ribosomal protein L4p (L1e)</fullName>
    </submittedName>
</protein>
<dbReference type="EMBL" id="UOEU01000756">
    <property type="protein sequence ID" value="VAW39620.1"/>
    <property type="molecule type" value="Genomic_DNA"/>
</dbReference>
<dbReference type="Pfam" id="PF00573">
    <property type="entry name" value="Ribosomal_L4"/>
    <property type="match status" value="1"/>
</dbReference>
<dbReference type="GO" id="GO:1990904">
    <property type="term" value="C:ribonucleoprotein complex"/>
    <property type="evidence" value="ECO:0007669"/>
    <property type="project" value="UniProtKB-KW"/>
</dbReference>
<organism evidence="5">
    <name type="scientific">hydrothermal vent metagenome</name>
    <dbReference type="NCBI Taxonomy" id="652676"/>
    <lineage>
        <taxon>unclassified sequences</taxon>
        <taxon>metagenomes</taxon>
        <taxon>ecological metagenomes</taxon>
    </lineage>
</organism>
<evidence type="ECO:0000256" key="1">
    <source>
        <dbReference type="ARBA" id="ARBA00010528"/>
    </source>
</evidence>
<dbReference type="Gene3D" id="3.40.1370.10">
    <property type="match status" value="1"/>
</dbReference>
<keyword evidence="3" id="KW-0687">Ribonucleoprotein</keyword>
<dbReference type="GO" id="GO:0003735">
    <property type="term" value="F:structural constituent of ribosome"/>
    <property type="evidence" value="ECO:0007669"/>
    <property type="project" value="InterPro"/>
</dbReference>
<keyword evidence="2 5" id="KW-0689">Ribosomal protein</keyword>
<gene>
    <name evidence="5" type="ORF">MNBD_CHLOROFLEXI01-4163</name>
</gene>
<reference evidence="5" key="1">
    <citation type="submission" date="2018-06" db="EMBL/GenBank/DDBJ databases">
        <authorList>
            <person name="Zhirakovskaya E."/>
        </authorList>
    </citation>
    <scope>NUCLEOTIDE SEQUENCE</scope>
</reference>
<dbReference type="HAMAP" id="MF_01328_B">
    <property type="entry name" value="Ribosomal_uL4_B"/>
    <property type="match status" value="1"/>
</dbReference>
<dbReference type="PANTHER" id="PTHR10746">
    <property type="entry name" value="50S RIBOSOMAL PROTEIN L4"/>
    <property type="match status" value="1"/>
</dbReference>
<dbReference type="GO" id="GO:0005840">
    <property type="term" value="C:ribosome"/>
    <property type="evidence" value="ECO:0007669"/>
    <property type="project" value="UniProtKB-KW"/>
</dbReference>
<dbReference type="NCBIfam" id="TIGR03953">
    <property type="entry name" value="rplD_bact"/>
    <property type="match status" value="1"/>
</dbReference>
<proteinExistence type="inferred from homology"/>
<dbReference type="AlphaFoldDB" id="A0A3B0VG26"/>
<dbReference type="GO" id="GO:0006412">
    <property type="term" value="P:translation"/>
    <property type="evidence" value="ECO:0007669"/>
    <property type="project" value="InterPro"/>
</dbReference>
<evidence type="ECO:0000256" key="3">
    <source>
        <dbReference type="ARBA" id="ARBA00023274"/>
    </source>
</evidence>
<feature type="region of interest" description="Disordered" evidence="4">
    <location>
        <begin position="48"/>
        <end position="77"/>
    </location>
</feature>
<dbReference type="SUPFAM" id="SSF52166">
    <property type="entry name" value="Ribosomal protein L4"/>
    <property type="match status" value="1"/>
</dbReference>
<comment type="similarity">
    <text evidence="1">Belongs to the universal ribosomal protein uL4 family.</text>
</comment>
<name>A0A3B0VG26_9ZZZZ</name>
<sequence length="218" mass="24005">MKVSVFNKAGQEVKSIDLPASIFEANINRDLMHQALVRQLANARLGTHKTQTRGEVSRTGAKAYRQKGTGNARHGSKRAPIFVGGGVAHGPLPRKYTKQMPRKMRRAALRSALSVKAQSDDIVLVDELSIDAPKTRDMKAFVKGLVEDDSTLVLLAERNENVEISSRNLVDVKALRAKYLNIRDLLGYDKIVMPLAALDVITGFLGLEEAVDESEEEV</sequence>
<evidence type="ECO:0000313" key="5">
    <source>
        <dbReference type="EMBL" id="VAW39620.1"/>
    </source>
</evidence>
<dbReference type="InterPro" id="IPR002136">
    <property type="entry name" value="Ribosomal_uL4"/>
</dbReference>
<evidence type="ECO:0000256" key="2">
    <source>
        <dbReference type="ARBA" id="ARBA00022980"/>
    </source>
</evidence>
<evidence type="ECO:0000256" key="4">
    <source>
        <dbReference type="SAM" id="MobiDB-lite"/>
    </source>
</evidence>
<dbReference type="InterPro" id="IPR023574">
    <property type="entry name" value="Ribosomal_uL4_dom_sf"/>
</dbReference>
<dbReference type="InterPro" id="IPR013005">
    <property type="entry name" value="Ribosomal_uL4-like"/>
</dbReference>